<feature type="region of interest" description="Disordered" evidence="1">
    <location>
        <begin position="1"/>
        <end position="86"/>
    </location>
</feature>
<dbReference type="RefSeq" id="WP_184204050.1">
    <property type="nucleotide sequence ID" value="NZ_JACHGW010000010.1"/>
</dbReference>
<dbReference type="AlphaFoldDB" id="A0A7W9SY27"/>
<keyword evidence="3" id="KW-1185">Reference proteome</keyword>
<feature type="compositionally biased region" description="Polar residues" evidence="1">
    <location>
        <begin position="46"/>
        <end position="60"/>
    </location>
</feature>
<sequence length="149" mass="16019">MSTLADLRRQNIAEQKGEAEPLPADAEARTSALTQSSAGAEPLEESVSTEIRKSASTQASKDVRTGARKQAPKQVRAQALEGAPTGGLTEVVREALEMKRNHPGGVKATVDMSPELSKRAKKYCLEHDVSSVRVLCLELLDAFLTDEGF</sequence>
<gene>
    <name evidence="2" type="ORF">HNQ39_005816</name>
</gene>
<proteinExistence type="predicted"/>
<protein>
    <submittedName>
        <fullName evidence="2">Cobalamin biosynthesis Mg chelatase CobN</fullName>
    </submittedName>
</protein>
<name>A0A7W9SY27_ARMRO</name>
<comment type="caution">
    <text evidence="2">The sequence shown here is derived from an EMBL/GenBank/DDBJ whole genome shotgun (WGS) entry which is preliminary data.</text>
</comment>
<reference evidence="2 3" key="1">
    <citation type="submission" date="2020-08" db="EMBL/GenBank/DDBJ databases">
        <title>Genomic Encyclopedia of Type Strains, Phase IV (KMG-IV): sequencing the most valuable type-strain genomes for metagenomic binning, comparative biology and taxonomic classification.</title>
        <authorList>
            <person name="Goeker M."/>
        </authorList>
    </citation>
    <scope>NUCLEOTIDE SEQUENCE [LARGE SCALE GENOMIC DNA]</scope>
    <source>
        <strain evidence="2 3">DSM 23562</strain>
    </source>
</reference>
<accession>A0A7W9SY27</accession>
<dbReference type="EMBL" id="JACHGW010000010">
    <property type="protein sequence ID" value="MBB6053969.1"/>
    <property type="molecule type" value="Genomic_DNA"/>
</dbReference>
<feature type="compositionally biased region" description="Basic and acidic residues" evidence="1">
    <location>
        <begin position="1"/>
        <end position="19"/>
    </location>
</feature>
<evidence type="ECO:0000313" key="3">
    <source>
        <dbReference type="Proteomes" id="UP000520814"/>
    </source>
</evidence>
<dbReference type="Proteomes" id="UP000520814">
    <property type="component" value="Unassembled WGS sequence"/>
</dbReference>
<evidence type="ECO:0000313" key="2">
    <source>
        <dbReference type="EMBL" id="MBB6053969.1"/>
    </source>
</evidence>
<organism evidence="2 3">
    <name type="scientific">Armatimonas rosea</name>
    <dbReference type="NCBI Taxonomy" id="685828"/>
    <lineage>
        <taxon>Bacteria</taxon>
        <taxon>Bacillati</taxon>
        <taxon>Armatimonadota</taxon>
        <taxon>Armatimonadia</taxon>
        <taxon>Armatimonadales</taxon>
        <taxon>Armatimonadaceae</taxon>
        <taxon>Armatimonas</taxon>
    </lineage>
</organism>
<evidence type="ECO:0000256" key="1">
    <source>
        <dbReference type="SAM" id="MobiDB-lite"/>
    </source>
</evidence>